<dbReference type="Proteomes" id="UP000077763">
    <property type="component" value="Unassembled WGS sequence"/>
</dbReference>
<dbReference type="AlphaFoldDB" id="A0A177MBK2"/>
<evidence type="ECO:0000313" key="2">
    <source>
        <dbReference type="Proteomes" id="UP000077763"/>
    </source>
</evidence>
<protein>
    <submittedName>
        <fullName evidence="1">Uncharacterized protein</fullName>
    </submittedName>
</protein>
<reference evidence="1 2" key="1">
    <citation type="submission" date="2016-03" db="EMBL/GenBank/DDBJ databases">
        <authorList>
            <person name="Ploux O."/>
        </authorList>
    </citation>
    <scope>NUCLEOTIDE SEQUENCE [LARGE SCALE GENOMIC DNA]</scope>
    <source>
        <strain evidence="1 2">R-45371</strain>
    </source>
</reference>
<sequence length="90" mass="10098">MQFNVDLRDGIYARQKGIFLNDCYVAYCLRTSPMELFGAYEHQHTALKAVNFLILVDEQPLPTLNYRVFTSPKRASAIFASPGQLPGNGS</sequence>
<accession>A0A177MBK2</accession>
<proteinExistence type="predicted"/>
<name>A0A177MBK2_METMH</name>
<comment type="caution">
    <text evidence="1">The sequence shown here is derived from an EMBL/GenBank/DDBJ whole genome shotgun (WGS) entry which is preliminary data.</text>
</comment>
<organism evidence="1 2">
    <name type="scientific">Methylomonas methanica</name>
    <dbReference type="NCBI Taxonomy" id="421"/>
    <lineage>
        <taxon>Bacteria</taxon>
        <taxon>Pseudomonadati</taxon>
        <taxon>Pseudomonadota</taxon>
        <taxon>Gammaproteobacteria</taxon>
        <taxon>Methylococcales</taxon>
        <taxon>Methylococcaceae</taxon>
        <taxon>Methylomonas</taxon>
    </lineage>
</organism>
<dbReference type="EMBL" id="LUUH01000059">
    <property type="protein sequence ID" value="OAI03137.1"/>
    <property type="molecule type" value="Genomic_DNA"/>
</dbReference>
<evidence type="ECO:0000313" key="1">
    <source>
        <dbReference type="EMBL" id="OAI03137.1"/>
    </source>
</evidence>
<gene>
    <name evidence="1" type="ORF">A1353_14745</name>
</gene>